<accession>A0ABP9HY25</accession>
<comment type="caution">
    <text evidence="3">The sequence shown here is derived from an EMBL/GenBank/DDBJ whole genome shotgun (WGS) entry which is preliminary data.</text>
</comment>
<gene>
    <name evidence="3" type="ORF">GCM10023205_59220</name>
</gene>
<sequence>MSEQQTSAAPAGYTTVAPWVVTDDTGAFLDFVAQAFDGKELARVRTADGLIGHGEIRVGDTVVLAFDRRADWPVMPSLLRVFVPDADAAFAQAAAAGAQVVTPLGNDAFGQRGGRVKDPFGNIWWVMARVEEVPEAEMWARLQQPVYAEAMRVAQETLDSELSGRESGRSSAPLPSDD</sequence>
<dbReference type="RefSeq" id="WP_345678793.1">
    <property type="nucleotide sequence ID" value="NZ_BAABHS010000024.1"/>
</dbReference>
<evidence type="ECO:0000313" key="3">
    <source>
        <dbReference type="EMBL" id="GAA4981998.1"/>
    </source>
</evidence>
<dbReference type="Gene3D" id="3.30.720.110">
    <property type="match status" value="1"/>
</dbReference>
<dbReference type="PANTHER" id="PTHR34109">
    <property type="entry name" value="BNAUNNG04460D PROTEIN-RELATED"/>
    <property type="match status" value="1"/>
</dbReference>
<proteinExistence type="predicted"/>
<reference evidence="4" key="1">
    <citation type="journal article" date="2019" name="Int. J. Syst. Evol. Microbiol.">
        <title>The Global Catalogue of Microorganisms (GCM) 10K type strain sequencing project: providing services to taxonomists for standard genome sequencing and annotation.</title>
        <authorList>
            <consortium name="The Broad Institute Genomics Platform"/>
            <consortium name="The Broad Institute Genome Sequencing Center for Infectious Disease"/>
            <person name="Wu L."/>
            <person name="Ma J."/>
        </authorList>
    </citation>
    <scope>NUCLEOTIDE SEQUENCE [LARGE SCALE GENOMIC DNA]</scope>
    <source>
        <strain evidence="4">JCM 17986</strain>
    </source>
</reference>
<dbReference type="InterPro" id="IPR029068">
    <property type="entry name" value="Glyas_Bleomycin-R_OHBP_Dase"/>
</dbReference>
<dbReference type="Proteomes" id="UP001500466">
    <property type="component" value="Unassembled WGS sequence"/>
</dbReference>
<feature type="domain" description="VOC" evidence="2">
    <location>
        <begin position="12"/>
        <end position="129"/>
    </location>
</feature>
<evidence type="ECO:0000256" key="1">
    <source>
        <dbReference type="SAM" id="MobiDB-lite"/>
    </source>
</evidence>
<dbReference type="Gene3D" id="3.30.720.120">
    <property type="match status" value="1"/>
</dbReference>
<evidence type="ECO:0000313" key="4">
    <source>
        <dbReference type="Proteomes" id="UP001500466"/>
    </source>
</evidence>
<dbReference type="Pfam" id="PF00903">
    <property type="entry name" value="Glyoxalase"/>
    <property type="match status" value="1"/>
</dbReference>
<dbReference type="SUPFAM" id="SSF54593">
    <property type="entry name" value="Glyoxalase/Bleomycin resistance protein/Dihydroxybiphenyl dioxygenase"/>
    <property type="match status" value="1"/>
</dbReference>
<dbReference type="EMBL" id="BAABHS010000024">
    <property type="protein sequence ID" value="GAA4981998.1"/>
    <property type="molecule type" value="Genomic_DNA"/>
</dbReference>
<protein>
    <recommendedName>
        <fullName evidence="2">VOC domain-containing protein</fullName>
    </recommendedName>
</protein>
<evidence type="ECO:0000259" key="2">
    <source>
        <dbReference type="PROSITE" id="PS51819"/>
    </source>
</evidence>
<dbReference type="InterPro" id="IPR037523">
    <property type="entry name" value="VOC_core"/>
</dbReference>
<dbReference type="InterPro" id="IPR004360">
    <property type="entry name" value="Glyas_Fos-R_dOase_dom"/>
</dbReference>
<name>A0ABP9HY25_9ACTN</name>
<feature type="region of interest" description="Disordered" evidence="1">
    <location>
        <begin position="157"/>
        <end position="178"/>
    </location>
</feature>
<dbReference type="PANTHER" id="PTHR34109:SF1">
    <property type="entry name" value="VOC DOMAIN-CONTAINING PROTEIN"/>
    <property type="match status" value="1"/>
</dbReference>
<dbReference type="PROSITE" id="PS51819">
    <property type="entry name" value="VOC"/>
    <property type="match status" value="1"/>
</dbReference>
<keyword evidence="4" id="KW-1185">Reference proteome</keyword>
<organism evidence="3 4">
    <name type="scientific">Yinghuangia aomiensis</name>
    <dbReference type="NCBI Taxonomy" id="676205"/>
    <lineage>
        <taxon>Bacteria</taxon>
        <taxon>Bacillati</taxon>
        <taxon>Actinomycetota</taxon>
        <taxon>Actinomycetes</taxon>
        <taxon>Kitasatosporales</taxon>
        <taxon>Streptomycetaceae</taxon>
        <taxon>Yinghuangia</taxon>
    </lineage>
</organism>